<name>A0ABV0UWY7_9TELE</name>
<evidence type="ECO:0000313" key="3">
    <source>
        <dbReference type="Proteomes" id="UP001482620"/>
    </source>
</evidence>
<accession>A0ABV0UWY7</accession>
<keyword evidence="1" id="KW-0732">Signal</keyword>
<evidence type="ECO:0000313" key="2">
    <source>
        <dbReference type="EMBL" id="MEQ2248698.1"/>
    </source>
</evidence>
<gene>
    <name evidence="2" type="ORF">ILYODFUR_021612</name>
</gene>
<evidence type="ECO:0008006" key="4">
    <source>
        <dbReference type="Google" id="ProtNLM"/>
    </source>
</evidence>
<reference evidence="2 3" key="1">
    <citation type="submission" date="2021-06" db="EMBL/GenBank/DDBJ databases">
        <authorList>
            <person name="Palmer J.M."/>
        </authorList>
    </citation>
    <scope>NUCLEOTIDE SEQUENCE [LARGE SCALE GENOMIC DNA]</scope>
    <source>
        <strain evidence="3">if_2019</strain>
        <tissue evidence="2">Muscle</tissue>
    </source>
</reference>
<feature type="chain" id="PRO_5046003194" description="Kisspeptin" evidence="1">
    <location>
        <begin position="21"/>
        <end position="66"/>
    </location>
</feature>
<dbReference type="Proteomes" id="UP001482620">
    <property type="component" value="Unassembled WGS sequence"/>
</dbReference>
<sequence>MDKVISWLFAAMSLLLFVQGEVFKGNVTFELLLSAARKLSSPLRTHGARSGQVRSAWETPPAFYRR</sequence>
<comment type="caution">
    <text evidence="2">The sequence shown here is derived from an EMBL/GenBank/DDBJ whole genome shotgun (WGS) entry which is preliminary data.</text>
</comment>
<protein>
    <recommendedName>
        <fullName evidence="4">Kisspeptin</fullName>
    </recommendedName>
</protein>
<proteinExistence type="predicted"/>
<feature type="signal peptide" evidence="1">
    <location>
        <begin position="1"/>
        <end position="20"/>
    </location>
</feature>
<evidence type="ECO:0000256" key="1">
    <source>
        <dbReference type="SAM" id="SignalP"/>
    </source>
</evidence>
<organism evidence="2 3">
    <name type="scientific">Ilyodon furcidens</name>
    <name type="common">goldbreast splitfin</name>
    <dbReference type="NCBI Taxonomy" id="33524"/>
    <lineage>
        <taxon>Eukaryota</taxon>
        <taxon>Metazoa</taxon>
        <taxon>Chordata</taxon>
        <taxon>Craniata</taxon>
        <taxon>Vertebrata</taxon>
        <taxon>Euteleostomi</taxon>
        <taxon>Actinopterygii</taxon>
        <taxon>Neopterygii</taxon>
        <taxon>Teleostei</taxon>
        <taxon>Neoteleostei</taxon>
        <taxon>Acanthomorphata</taxon>
        <taxon>Ovalentaria</taxon>
        <taxon>Atherinomorphae</taxon>
        <taxon>Cyprinodontiformes</taxon>
        <taxon>Goodeidae</taxon>
        <taxon>Ilyodon</taxon>
    </lineage>
</organism>
<keyword evidence="3" id="KW-1185">Reference proteome</keyword>
<dbReference type="EMBL" id="JAHRIQ010083417">
    <property type="protein sequence ID" value="MEQ2248698.1"/>
    <property type="molecule type" value="Genomic_DNA"/>
</dbReference>